<name>A0A844H096_9CHRO</name>
<evidence type="ECO:0000313" key="2">
    <source>
        <dbReference type="Proteomes" id="UP000437131"/>
    </source>
</evidence>
<proteinExistence type="predicted"/>
<comment type="caution">
    <text evidence="1">The sequence shown here is derived from an EMBL/GenBank/DDBJ whole genome shotgun (WGS) entry which is preliminary data.</text>
</comment>
<accession>A0A844H096</accession>
<protein>
    <submittedName>
        <fullName evidence="1">Uncharacterized protein</fullName>
    </submittedName>
</protein>
<dbReference type="Proteomes" id="UP000437131">
    <property type="component" value="Unassembled WGS sequence"/>
</dbReference>
<organism evidence="1 2">
    <name type="scientific">Cyanobacterium aponinum 0216</name>
    <dbReference type="NCBI Taxonomy" id="2676140"/>
    <lineage>
        <taxon>Bacteria</taxon>
        <taxon>Bacillati</taxon>
        <taxon>Cyanobacteriota</taxon>
        <taxon>Cyanophyceae</taxon>
        <taxon>Oscillatoriophycideae</taxon>
        <taxon>Chroococcales</taxon>
        <taxon>Geminocystaceae</taxon>
        <taxon>Cyanobacterium</taxon>
    </lineage>
</organism>
<gene>
    <name evidence="1" type="ORF">GGC33_16255</name>
</gene>
<evidence type="ECO:0000313" key="1">
    <source>
        <dbReference type="EMBL" id="MTF40469.1"/>
    </source>
</evidence>
<reference evidence="1 2" key="1">
    <citation type="submission" date="2019-11" db="EMBL/GenBank/DDBJ databases">
        <title>Isolation of a new High Light Tolerant Cyanobacteria.</title>
        <authorList>
            <person name="Dobson Z."/>
            <person name="Vaughn N."/>
            <person name="Vaughn M."/>
            <person name="Fromme P."/>
            <person name="Mazor Y."/>
        </authorList>
    </citation>
    <scope>NUCLEOTIDE SEQUENCE [LARGE SCALE GENOMIC DNA]</scope>
    <source>
        <strain evidence="1 2">0216</strain>
    </source>
</reference>
<dbReference type="EMBL" id="WMIA01000030">
    <property type="protein sequence ID" value="MTF40469.1"/>
    <property type="molecule type" value="Genomic_DNA"/>
</dbReference>
<dbReference type="RefSeq" id="WP_155084628.1">
    <property type="nucleotide sequence ID" value="NZ_WMIA01000030.1"/>
</dbReference>
<dbReference type="AlphaFoldDB" id="A0A844H096"/>
<sequence length="205" mass="24788">MNGNNIFFSDLNHELLIPLHKESDIFLWKKWQSNPSQARYLVEIFIRYHKLINDSQENDIDKVTLDKYYKQIWFYIIDNLLEYPISKDTILRDVIFTLSKNFFQEHNVIYKSFYLSPIDYDLLKKYIPLIYFLNKSLNKLNSLERLIIVAIDKFGWQEEKLIEYLRQHQQNLTIPELKSYYTKGYSNLINNLPTDIIAIYLQNDD</sequence>